<reference evidence="3 4" key="1">
    <citation type="submission" date="2018-06" db="EMBL/GenBank/DDBJ databases">
        <title>Comparative genomics of Brasilonema spp. strains.</title>
        <authorList>
            <person name="Alvarenga D.O."/>
            <person name="Fiore M.F."/>
            <person name="Varani A.M."/>
        </authorList>
    </citation>
    <scope>NUCLEOTIDE SEQUENCE [LARGE SCALE GENOMIC DNA]</scope>
    <source>
        <strain evidence="3 4">CENA114</strain>
    </source>
</reference>
<feature type="region of interest" description="Disordered" evidence="1">
    <location>
        <begin position="1"/>
        <end position="81"/>
    </location>
</feature>
<dbReference type="Pfam" id="PF00581">
    <property type="entry name" value="Rhodanese"/>
    <property type="match status" value="1"/>
</dbReference>
<feature type="domain" description="Rhodanese" evidence="2">
    <location>
        <begin position="118"/>
        <end position="207"/>
    </location>
</feature>
<sequence>MDSSKNTEESAKNTAESAKETAQSAKETAQSAAKDTAESVKNTAQSAKETAQSAAKDTTESVKQTAQSAKDNVESAAKNTVESAKNAVDNLLGDIIPEQPPIEPVSDAHVLKSRLEWGEPALTILDVRDRNTYNQGHIMGAMPFPVDTLVDRAKSSLDKARDIYVYGDSDEQASQAAQSLKSAGFEHVSQLKGGLAAWKEIGGPTEGIVESQTPAGADDYNVVDRLKDHAEKQQ</sequence>
<keyword evidence="4" id="KW-1185">Reference proteome</keyword>
<dbReference type="InterPro" id="IPR001763">
    <property type="entry name" value="Rhodanese-like_dom"/>
</dbReference>
<dbReference type="Proteomes" id="UP000503129">
    <property type="component" value="Chromosome"/>
</dbReference>
<feature type="compositionally biased region" description="Basic and acidic residues" evidence="1">
    <location>
        <begin position="1"/>
        <end position="11"/>
    </location>
</feature>
<dbReference type="Gene3D" id="1.10.287.700">
    <property type="entry name" value="Helix hairpin bin"/>
    <property type="match status" value="1"/>
</dbReference>
<dbReference type="SUPFAM" id="SSF52821">
    <property type="entry name" value="Rhodanese/Cell cycle control phosphatase"/>
    <property type="match status" value="1"/>
</dbReference>
<protein>
    <recommendedName>
        <fullName evidence="2">Rhodanese domain-containing protein</fullName>
    </recommendedName>
</protein>
<dbReference type="PANTHER" id="PTHR43031:SF1">
    <property type="entry name" value="PYRIDINE NUCLEOTIDE-DISULPHIDE OXIDOREDUCTASE"/>
    <property type="match status" value="1"/>
</dbReference>
<dbReference type="SMART" id="SM00450">
    <property type="entry name" value="RHOD"/>
    <property type="match status" value="1"/>
</dbReference>
<accession>A0A856MLY0</accession>
<dbReference type="Gene3D" id="3.40.250.10">
    <property type="entry name" value="Rhodanese-like domain"/>
    <property type="match status" value="1"/>
</dbReference>
<dbReference type="EMBL" id="CP030118">
    <property type="protein sequence ID" value="QDL11104.1"/>
    <property type="molecule type" value="Genomic_DNA"/>
</dbReference>
<evidence type="ECO:0000256" key="1">
    <source>
        <dbReference type="SAM" id="MobiDB-lite"/>
    </source>
</evidence>
<evidence type="ECO:0000313" key="4">
    <source>
        <dbReference type="Proteomes" id="UP000503129"/>
    </source>
</evidence>
<proteinExistence type="predicted"/>
<organism evidence="3 4">
    <name type="scientific">Brasilonema sennae CENA114</name>
    <dbReference type="NCBI Taxonomy" id="415709"/>
    <lineage>
        <taxon>Bacteria</taxon>
        <taxon>Bacillati</taxon>
        <taxon>Cyanobacteriota</taxon>
        <taxon>Cyanophyceae</taxon>
        <taxon>Nostocales</taxon>
        <taxon>Scytonemataceae</taxon>
        <taxon>Brasilonema</taxon>
        <taxon>Bromeliae group (in: Brasilonema)</taxon>
    </lineage>
</organism>
<evidence type="ECO:0000259" key="2">
    <source>
        <dbReference type="PROSITE" id="PS50206"/>
    </source>
</evidence>
<dbReference type="AlphaFoldDB" id="A0A856MLY0"/>
<evidence type="ECO:0000313" key="3">
    <source>
        <dbReference type="EMBL" id="QDL11104.1"/>
    </source>
</evidence>
<dbReference type="PANTHER" id="PTHR43031">
    <property type="entry name" value="FAD-DEPENDENT OXIDOREDUCTASE"/>
    <property type="match status" value="1"/>
</dbReference>
<dbReference type="InterPro" id="IPR036873">
    <property type="entry name" value="Rhodanese-like_dom_sf"/>
</dbReference>
<dbReference type="InterPro" id="IPR050229">
    <property type="entry name" value="GlpE_sulfurtransferase"/>
</dbReference>
<feature type="compositionally biased region" description="Polar residues" evidence="1">
    <location>
        <begin position="12"/>
        <end position="70"/>
    </location>
</feature>
<gene>
    <name evidence="3" type="ORF">DP114_27285</name>
</gene>
<dbReference type="CDD" id="cd00158">
    <property type="entry name" value="RHOD"/>
    <property type="match status" value="1"/>
</dbReference>
<dbReference type="PROSITE" id="PS50206">
    <property type="entry name" value="RHODANESE_3"/>
    <property type="match status" value="1"/>
</dbReference>
<dbReference type="KEGG" id="bsen:DP114_27285"/>
<name>A0A856MLY0_9CYAN</name>